<keyword evidence="1" id="KW-0472">Membrane</keyword>
<name>A0A2W4XC16_9CYAN</name>
<feature type="transmembrane region" description="Helical" evidence="1">
    <location>
        <begin position="420"/>
        <end position="443"/>
    </location>
</feature>
<evidence type="ECO:0000313" key="2">
    <source>
        <dbReference type="EMBL" id="PZO54710.1"/>
    </source>
</evidence>
<dbReference type="AlphaFoldDB" id="A0A2W4XC16"/>
<feature type="transmembrane region" description="Helical" evidence="1">
    <location>
        <begin position="27"/>
        <end position="44"/>
    </location>
</feature>
<evidence type="ECO:0000313" key="3">
    <source>
        <dbReference type="Proteomes" id="UP000249794"/>
    </source>
</evidence>
<feature type="transmembrane region" description="Helical" evidence="1">
    <location>
        <begin position="179"/>
        <end position="200"/>
    </location>
</feature>
<dbReference type="EMBL" id="QBMP01000111">
    <property type="protein sequence ID" value="PZO54710.1"/>
    <property type="molecule type" value="Genomic_DNA"/>
</dbReference>
<proteinExistence type="predicted"/>
<reference evidence="2 3" key="2">
    <citation type="submission" date="2018-06" db="EMBL/GenBank/DDBJ databases">
        <title>Metagenomic assembly of (sub)arctic Cyanobacteria and their associated microbiome from non-axenic cultures.</title>
        <authorList>
            <person name="Baurain D."/>
        </authorList>
    </citation>
    <scope>NUCLEOTIDE SEQUENCE [LARGE SCALE GENOMIC DNA]</scope>
    <source>
        <strain evidence="2">ULC027bin1</strain>
    </source>
</reference>
<feature type="transmembrane region" description="Helical" evidence="1">
    <location>
        <begin position="301"/>
        <end position="323"/>
    </location>
</feature>
<keyword evidence="1" id="KW-0812">Transmembrane</keyword>
<feature type="transmembrane region" description="Helical" evidence="1">
    <location>
        <begin position="103"/>
        <end position="125"/>
    </location>
</feature>
<feature type="transmembrane region" description="Helical" evidence="1">
    <location>
        <begin position="64"/>
        <end position="82"/>
    </location>
</feature>
<protein>
    <submittedName>
        <fullName evidence="2">Uncharacterized protein</fullName>
    </submittedName>
</protein>
<sequence>MANWIEQLGDRNPQFLRECRGRLKPRSVMAAVGLSLIFQFLLYISTAEIGTAIRVSDQLNICRTLTFVIPYGLFVLGGYYLVDDLAKEEKSGTLNFIRLSPRPAFEILLGKLLGVPLLPVILIVIATPLHIISGLLGGVSPQWFLSYYLLVAAGSAFVFSLALLFGIVGSRSALGKQQALSAVGFAGLALIVIAPAFMTWNSFVTWRAFGAASPLFDEFNAAAPIEWLYLPVAANSLVAHLFTIGNLVIATLLVWRILLRKFRVPQATLVSKRLSYIGVFYVNVLAWGFSQSGALSAEMSLAGAVFLLVLNAFVFLGLIFALAPSRQMLLDWLRYRQHTLFDWIWNDSSPSVLAMAINVIIAAGLIVPWLLISDWPISDRGSTNLLSPVPILLATLSIVTNVLIYTTLVQIIFSMRLRSPLIWAVGIVATFAFVPLTIIAILTNGSSDRSGLMIAVWTFLGLPFWQASELGNVSIGISIGWLMQFVVLLLLLTRLARNLKQLASHKQTVSTP</sequence>
<gene>
    <name evidence="2" type="ORF">DCF15_11530</name>
</gene>
<feature type="transmembrane region" description="Helical" evidence="1">
    <location>
        <begin position="344"/>
        <end position="371"/>
    </location>
</feature>
<reference evidence="3" key="1">
    <citation type="submission" date="2018-04" db="EMBL/GenBank/DDBJ databases">
        <authorList>
            <person name="Cornet L."/>
        </authorList>
    </citation>
    <scope>NUCLEOTIDE SEQUENCE [LARGE SCALE GENOMIC DNA]</scope>
</reference>
<keyword evidence="1" id="KW-1133">Transmembrane helix</keyword>
<feature type="transmembrane region" description="Helical" evidence="1">
    <location>
        <begin position="237"/>
        <end position="258"/>
    </location>
</feature>
<feature type="transmembrane region" description="Helical" evidence="1">
    <location>
        <begin position="145"/>
        <end position="167"/>
    </location>
</feature>
<feature type="transmembrane region" description="Helical" evidence="1">
    <location>
        <begin position="270"/>
        <end position="289"/>
    </location>
</feature>
<feature type="transmembrane region" description="Helical" evidence="1">
    <location>
        <begin position="391"/>
        <end position="413"/>
    </location>
</feature>
<dbReference type="Proteomes" id="UP000249794">
    <property type="component" value="Unassembled WGS sequence"/>
</dbReference>
<comment type="caution">
    <text evidence="2">The sequence shown here is derived from an EMBL/GenBank/DDBJ whole genome shotgun (WGS) entry which is preliminary data.</text>
</comment>
<evidence type="ECO:0000256" key="1">
    <source>
        <dbReference type="SAM" id="Phobius"/>
    </source>
</evidence>
<feature type="transmembrane region" description="Helical" evidence="1">
    <location>
        <begin position="473"/>
        <end position="492"/>
    </location>
</feature>
<organism evidence="2 3">
    <name type="scientific">Phormidesmis priestleyi</name>
    <dbReference type="NCBI Taxonomy" id="268141"/>
    <lineage>
        <taxon>Bacteria</taxon>
        <taxon>Bacillati</taxon>
        <taxon>Cyanobacteriota</taxon>
        <taxon>Cyanophyceae</taxon>
        <taxon>Leptolyngbyales</taxon>
        <taxon>Leptolyngbyaceae</taxon>
        <taxon>Phormidesmis</taxon>
    </lineage>
</organism>
<accession>A0A2W4XC16</accession>